<dbReference type="PROSITE" id="PS51257">
    <property type="entry name" value="PROKAR_LIPOPROTEIN"/>
    <property type="match status" value="1"/>
</dbReference>
<reference evidence="1 2" key="1">
    <citation type="submission" date="2012-08" db="EMBL/GenBank/DDBJ databases">
        <title>Oryza genome evolution.</title>
        <authorList>
            <person name="Wing R.A."/>
        </authorList>
    </citation>
    <scope>NUCLEOTIDE SEQUENCE</scope>
</reference>
<dbReference type="Proteomes" id="UP000032180">
    <property type="component" value="Chromosome 5"/>
</dbReference>
<proteinExistence type="predicted"/>
<organism evidence="1 2">
    <name type="scientific">Leersia perrieri</name>
    <dbReference type="NCBI Taxonomy" id="77586"/>
    <lineage>
        <taxon>Eukaryota</taxon>
        <taxon>Viridiplantae</taxon>
        <taxon>Streptophyta</taxon>
        <taxon>Embryophyta</taxon>
        <taxon>Tracheophyta</taxon>
        <taxon>Spermatophyta</taxon>
        <taxon>Magnoliopsida</taxon>
        <taxon>Liliopsida</taxon>
        <taxon>Poales</taxon>
        <taxon>Poaceae</taxon>
        <taxon>BOP clade</taxon>
        <taxon>Oryzoideae</taxon>
        <taxon>Oryzeae</taxon>
        <taxon>Oryzinae</taxon>
        <taxon>Leersia</taxon>
    </lineage>
</organism>
<keyword evidence="2" id="KW-1185">Reference proteome</keyword>
<dbReference type="EnsemblPlants" id="LPERR05G08910.2">
    <property type="protein sequence ID" value="LPERR05G08910.2"/>
    <property type="gene ID" value="LPERR05G08910"/>
</dbReference>
<reference evidence="2" key="2">
    <citation type="submission" date="2013-12" db="EMBL/GenBank/DDBJ databases">
        <authorList>
            <person name="Yu Y."/>
            <person name="Lee S."/>
            <person name="de Baynast K."/>
            <person name="Wissotski M."/>
            <person name="Liu L."/>
            <person name="Talag J."/>
            <person name="Goicoechea J."/>
            <person name="Angelova A."/>
            <person name="Jetty R."/>
            <person name="Kudrna D."/>
            <person name="Golser W."/>
            <person name="Rivera L."/>
            <person name="Zhang J."/>
            <person name="Wing R."/>
        </authorList>
    </citation>
    <scope>NUCLEOTIDE SEQUENCE</scope>
</reference>
<dbReference type="GO" id="GO:0003723">
    <property type="term" value="F:RNA binding"/>
    <property type="evidence" value="ECO:0007669"/>
    <property type="project" value="InterPro"/>
</dbReference>
<dbReference type="Gramene" id="LPERR05G08910.2">
    <property type="protein sequence ID" value="LPERR05G08910.2"/>
    <property type="gene ID" value="LPERR05G08910"/>
</dbReference>
<dbReference type="PANTHER" id="PTHR47926:SF543">
    <property type="entry name" value="(WILD MALAYSIAN BANANA) HYPOTHETICAL PROTEIN"/>
    <property type="match status" value="1"/>
</dbReference>
<dbReference type="AlphaFoldDB" id="A0A0D9WF00"/>
<dbReference type="GO" id="GO:0009451">
    <property type="term" value="P:RNA modification"/>
    <property type="evidence" value="ECO:0007669"/>
    <property type="project" value="InterPro"/>
</dbReference>
<sequence>MQRQDVLGHGVEESAVMLNTVTAAVAACSDEEDLVGGRVVKVGRDGDELKPDDITFIGVLSACAQAGLLKQATAPALVPFLYILVSDYSQRKHGAFIEKIPDNVDAVMLGALLATCRKCKNVEVGERDQAAGTLKLVELCGVVQGSDGLDESARMRGLTRESGVSKTPDCSWVVVIGKGMNHSIVQKVYQVLDLLVDEMRLEGYVPNAHVRRSIANKAFAIVPSEHIPVLTQCIMLNQISISTLYKLFNGSMGIPVRGVKTIGDITLAVELIPGTLRKRAATVPTTKPAVQTPENTPKATARRDWGTLSATSIPNGRMDAVAGSMSNALRPYLSDRLPTIGVATRAPSPMAREHSSRPGHRASIVTSVIAGATMKMPKK</sequence>
<accession>A0A0D9WF00</accession>
<dbReference type="InterPro" id="IPR046960">
    <property type="entry name" value="PPR_At4g14850-like_plant"/>
</dbReference>
<dbReference type="PANTHER" id="PTHR47926">
    <property type="entry name" value="PENTATRICOPEPTIDE REPEAT-CONTAINING PROTEIN"/>
    <property type="match status" value="1"/>
</dbReference>
<evidence type="ECO:0000313" key="1">
    <source>
        <dbReference type="EnsemblPlants" id="LPERR05G08910.2"/>
    </source>
</evidence>
<reference evidence="1" key="3">
    <citation type="submission" date="2015-04" db="UniProtKB">
        <authorList>
            <consortium name="EnsemblPlants"/>
        </authorList>
    </citation>
    <scope>IDENTIFICATION</scope>
</reference>
<name>A0A0D9WF00_9ORYZ</name>
<evidence type="ECO:0000313" key="2">
    <source>
        <dbReference type="Proteomes" id="UP000032180"/>
    </source>
</evidence>
<protein>
    <submittedName>
        <fullName evidence="1">Uncharacterized protein</fullName>
    </submittedName>
</protein>